<evidence type="ECO:0000256" key="6">
    <source>
        <dbReference type="ARBA" id="ARBA00022692"/>
    </source>
</evidence>
<name>A0A1F8ECR0_9BACT</name>
<keyword evidence="6 14" id="KW-0812">Transmembrane</keyword>
<feature type="transmembrane region" description="Helical" evidence="14">
    <location>
        <begin position="74"/>
        <end position="93"/>
    </location>
</feature>
<dbReference type="HAMAP" id="MF_01006">
    <property type="entry name" value="Undec_diphosphatase"/>
    <property type="match status" value="1"/>
</dbReference>
<keyword evidence="5 14" id="KW-1003">Cell membrane</keyword>
<keyword evidence="14" id="KW-0573">Peptidoglycan synthesis</keyword>
<evidence type="ECO:0000313" key="16">
    <source>
        <dbReference type="Proteomes" id="UP000178520"/>
    </source>
</evidence>
<protein>
    <recommendedName>
        <fullName evidence="4 14">Undecaprenyl-diphosphatase</fullName>
        <ecNumber evidence="3 14">3.6.1.27</ecNumber>
    </recommendedName>
    <alternativeName>
        <fullName evidence="12 14">Bacitracin resistance protein</fullName>
    </alternativeName>
    <alternativeName>
        <fullName evidence="11 14">Undecaprenyl pyrophosphate phosphatase</fullName>
    </alternativeName>
</protein>
<dbReference type="EMBL" id="MGJA01000003">
    <property type="protein sequence ID" value="OGM98099.1"/>
    <property type="molecule type" value="Genomic_DNA"/>
</dbReference>
<feature type="transmembrane region" description="Helical" evidence="14">
    <location>
        <begin position="41"/>
        <end position="62"/>
    </location>
</feature>
<comment type="caution">
    <text evidence="15">The sequence shown here is derived from an EMBL/GenBank/DDBJ whole genome shotgun (WGS) entry which is preliminary data.</text>
</comment>
<dbReference type="AlphaFoldDB" id="A0A1F8ECR0"/>
<keyword evidence="14" id="KW-0961">Cell wall biogenesis/degradation</keyword>
<proteinExistence type="inferred from homology"/>
<dbReference type="STRING" id="1802660.A2735_00090"/>
<dbReference type="GO" id="GO:0008360">
    <property type="term" value="P:regulation of cell shape"/>
    <property type="evidence" value="ECO:0007669"/>
    <property type="project" value="UniProtKB-KW"/>
</dbReference>
<dbReference type="PANTHER" id="PTHR30622">
    <property type="entry name" value="UNDECAPRENYL-DIPHOSPHATASE"/>
    <property type="match status" value="1"/>
</dbReference>
<dbReference type="GO" id="GO:0071555">
    <property type="term" value="P:cell wall organization"/>
    <property type="evidence" value="ECO:0007669"/>
    <property type="project" value="UniProtKB-KW"/>
</dbReference>
<dbReference type="Pfam" id="PF02673">
    <property type="entry name" value="BacA"/>
    <property type="match status" value="1"/>
</dbReference>
<keyword evidence="10 14" id="KW-0046">Antibiotic resistance</keyword>
<keyword evidence="7 14" id="KW-0378">Hydrolase</keyword>
<feature type="transmembrane region" description="Helical" evidence="14">
    <location>
        <begin position="137"/>
        <end position="157"/>
    </location>
</feature>
<dbReference type="EC" id="3.6.1.27" evidence="3 14"/>
<comment type="catalytic activity">
    <reaction evidence="13 14">
        <text>di-trans,octa-cis-undecaprenyl diphosphate + H2O = di-trans,octa-cis-undecaprenyl phosphate + phosphate + H(+)</text>
        <dbReference type="Rhea" id="RHEA:28094"/>
        <dbReference type="ChEBI" id="CHEBI:15377"/>
        <dbReference type="ChEBI" id="CHEBI:15378"/>
        <dbReference type="ChEBI" id="CHEBI:43474"/>
        <dbReference type="ChEBI" id="CHEBI:58405"/>
        <dbReference type="ChEBI" id="CHEBI:60392"/>
        <dbReference type="EC" id="3.6.1.27"/>
    </reaction>
</comment>
<evidence type="ECO:0000256" key="14">
    <source>
        <dbReference type="HAMAP-Rule" id="MF_01006"/>
    </source>
</evidence>
<feature type="transmembrane region" description="Helical" evidence="14">
    <location>
        <begin position="230"/>
        <end position="250"/>
    </location>
</feature>
<dbReference type="PANTHER" id="PTHR30622:SF3">
    <property type="entry name" value="UNDECAPRENYL-DIPHOSPHATASE"/>
    <property type="match status" value="1"/>
</dbReference>
<evidence type="ECO:0000256" key="8">
    <source>
        <dbReference type="ARBA" id="ARBA00022989"/>
    </source>
</evidence>
<dbReference type="GO" id="GO:0005886">
    <property type="term" value="C:plasma membrane"/>
    <property type="evidence" value="ECO:0007669"/>
    <property type="project" value="UniProtKB-SubCell"/>
</dbReference>
<evidence type="ECO:0000256" key="5">
    <source>
        <dbReference type="ARBA" id="ARBA00022475"/>
    </source>
</evidence>
<comment type="subcellular location">
    <subcellularLocation>
        <location evidence="1 14">Cell membrane</location>
        <topology evidence="1 14">Multi-pass membrane protein</topology>
    </subcellularLocation>
</comment>
<organism evidence="15 16">
    <name type="scientific">Candidatus Yanofskybacteria bacterium RIFCSPHIGHO2_01_FULL_41_21</name>
    <dbReference type="NCBI Taxonomy" id="1802660"/>
    <lineage>
        <taxon>Bacteria</taxon>
        <taxon>Candidatus Yanofskyibacteriota</taxon>
    </lineage>
</organism>
<comment type="similarity">
    <text evidence="2 14">Belongs to the UppP family.</text>
</comment>
<keyword evidence="14" id="KW-0133">Cell shape</keyword>
<accession>A0A1F8ECR0</accession>
<evidence type="ECO:0000256" key="2">
    <source>
        <dbReference type="ARBA" id="ARBA00010621"/>
    </source>
</evidence>
<evidence type="ECO:0000256" key="1">
    <source>
        <dbReference type="ARBA" id="ARBA00004651"/>
    </source>
</evidence>
<comment type="function">
    <text evidence="14">Catalyzes the dephosphorylation of undecaprenyl diphosphate (UPP). Confers resistance to bacitracin.</text>
</comment>
<feature type="transmembrane region" description="Helical" evidence="14">
    <location>
        <begin position="7"/>
        <end position="29"/>
    </location>
</feature>
<evidence type="ECO:0000256" key="13">
    <source>
        <dbReference type="ARBA" id="ARBA00047594"/>
    </source>
</evidence>
<reference evidence="15 16" key="1">
    <citation type="journal article" date="2016" name="Nat. Commun.">
        <title>Thousands of microbial genomes shed light on interconnected biogeochemical processes in an aquifer system.</title>
        <authorList>
            <person name="Anantharaman K."/>
            <person name="Brown C.T."/>
            <person name="Hug L.A."/>
            <person name="Sharon I."/>
            <person name="Castelle C.J."/>
            <person name="Probst A.J."/>
            <person name="Thomas B.C."/>
            <person name="Singh A."/>
            <person name="Wilkins M.J."/>
            <person name="Karaoz U."/>
            <person name="Brodie E.L."/>
            <person name="Williams K.H."/>
            <person name="Hubbard S.S."/>
            <person name="Banfield J.F."/>
        </authorList>
    </citation>
    <scope>NUCLEOTIDE SEQUENCE [LARGE SCALE GENOMIC DNA]</scope>
</reference>
<feature type="transmembrane region" description="Helical" evidence="14">
    <location>
        <begin position="169"/>
        <end position="190"/>
    </location>
</feature>
<dbReference type="Proteomes" id="UP000178520">
    <property type="component" value="Unassembled WGS sequence"/>
</dbReference>
<feature type="transmembrane region" description="Helical" evidence="14">
    <location>
        <begin position="99"/>
        <end position="117"/>
    </location>
</feature>
<keyword evidence="8 14" id="KW-1133">Transmembrane helix</keyword>
<feature type="transmembrane region" description="Helical" evidence="14">
    <location>
        <begin position="202"/>
        <end position="224"/>
    </location>
</feature>
<evidence type="ECO:0000256" key="7">
    <source>
        <dbReference type="ARBA" id="ARBA00022801"/>
    </source>
</evidence>
<comment type="miscellaneous">
    <text evidence="14">Bacitracin is thought to be involved in the inhibition of peptidoglycan synthesis by sequestering undecaprenyl diphosphate, thereby reducing the pool of lipid carrier available.</text>
</comment>
<sequence>MTIFHALVLGIVEGITEFLPISSTAHLIIASRLMGLASSDFLKTFEIVVQSGAILAVLLVYYKRIIGSFSLIKNIAIAFIPTAIIGLLFYPFVRSFLDNYILTIWVIILGGVAIIFFERNSSVDGGGEVTPKKSFLVGFAQTLAFIPGVSRSAATIIAGRAMGISRKDIVDFSFLLAIPTMFAATGYDLFKNKEAIFVSGHLDLLMVGLVFAFLSSFIVIHWFLKFAQTNKLTVFGWYRIIFGLALLIFFR</sequence>
<evidence type="ECO:0000256" key="12">
    <source>
        <dbReference type="ARBA" id="ARBA00032932"/>
    </source>
</evidence>
<dbReference type="GO" id="GO:0009252">
    <property type="term" value="P:peptidoglycan biosynthetic process"/>
    <property type="evidence" value="ECO:0007669"/>
    <property type="project" value="UniProtKB-KW"/>
</dbReference>
<dbReference type="GO" id="GO:0046677">
    <property type="term" value="P:response to antibiotic"/>
    <property type="evidence" value="ECO:0007669"/>
    <property type="project" value="UniProtKB-UniRule"/>
</dbReference>
<evidence type="ECO:0000256" key="11">
    <source>
        <dbReference type="ARBA" id="ARBA00032707"/>
    </source>
</evidence>
<evidence type="ECO:0000313" key="15">
    <source>
        <dbReference type="EMBL" id="OGM98099.1"/>
    </source>
</evidence>
<dbReference type="GO" id="GO:0050380">
    <property type="term" value="F:undecaprenyl-diphosphatase activity"/>
    <property type="evidence" value="ECO:0007669"/>
    <property type="project" value="UniProtKB-UniRule"/>
</dbReference>
<keyword evidence="9 14" id="KW-0472">Membrane</keyword>
<gene>
    <name evidence="14" type="primary">uppP</name>
    <name evidence="15" type="ORF">A2735_00090</name>
</gene>
<evidence type="ECO:0000256" key="9">
    <source>
        <dbReference type="ARBA" id="ARBA00023136"/>
    </source>
</evidence>
<evidence type="ECO:0000256" key="3">
    <source>
        <dbReference type="ARBA" id="ARBA00012374"/>
    </source>
</evidence>
<evidence type="ECO:0000256" key="4">
    <source>
        <dbReference type="ARBA" id="ARBA00021581"/>
    </source>
</evidence>
<dbReference type="InterPro" id="IPR003824">
    <property type="entry name" value="UppP"/>
</dbReference>
<evidence type="ECO:0000256" key="10">
    <source>
        <dbReference type="ARBA" id="ARBA00023251"/>
    </source>
</evidence>